<comment type="similarity">
    <text evidence="1 7">Belongs to the class-II aminoacyl-tRNA synthetase family. Type 1 subfamily.</text>
</comment>
<feature type="binding site" evidence="7">
    <location>
        <position position="238"/>
    </location>
    <ligand>
        <name>ATP</name>
        <dbReference type="ChEBI" id="CHEBI:30616"/>
    </ligand>
</feature>
<dbReference type="Gene3D" id="3.30.930.10">
    <property type="entry name" value="Bira Bifunctional Protein, Domain 2"/>
    <property type="match status" value="1"/>
</dbReference>
<dbReference type="AlphaFoldDB" id="A0A2K9NZ38"/>
<dbReference type="EMBL" id="CP020991">
    <property type="protein sequence ID" value="AUO18313.1"/>
    <property type="molecule type" value="Genomic_DNA"/>
</dbReference>
<evidence type="ECO:0000256" key="1">
    <source>
        <dbReference type="ARBA" id="ARBA00006303"/>
    </source>
</evidence>
<dbReference type="InterPro" id="IPR045864">
    <property type="entry name" value="aa-tRNA-synth_II/BPL/LPL"/>
</dbReference>
<feature type="binding site" evidence="7">
    <location>
        <begin position="543"/>
        <end position="546"/>
    </location>
    <ligand>
        <name>ATP</name>
        <dbReference type="ChEBI" id="CHEBI:30616"/>
    </ligand>
</feature>
<dbReference type="InterPro" id="IPR047090">
    <property type="entry name" value="AspRS_core"/>
</dbReference>
<dbReference type="InterPro" id="IPR047089">
    <property type="entry name" value="Asp-tRNA-ligase_1_N"/>
</dbReference>
<dbReference type="Pfam" id="PF01336">
    <property type="entry name" value="tRNA_anti-codon"/>
    <property type="match status" value="1"/>
</dbReference>
<feature type="domain" description="Aminoacyl-transfer RNA synthetases class-II family profile" evidence="8">
    <location>
        <begin position="152"/>
        <end position="564"/>
    </location>
</feature>
<dbReference type="OrthoDB" id="9802326at2"/>
<dbReference type="SUPFAM" id="SSF50249">
    <property type="entry name" value="Nucleic acid-binding proteins"/>
    <property type="match status" value="1"/>
</dbReference>
<dbReference type="Pfam" id="PF00152">
    <property type="entry name" value="tRNA-synt_2"/>
    <property type="match status" value="1"/>
</dbReference>
<dbReference type="PRINTS" id="PR01042">
    <property type="entry name" value="TRNASYNTHASP"/>
</dbReference>
<protein>
    <recommendedName>
        <fullName evidence="7">Aspartate--tRNA ligase</fullName>
        <ecNumber evidence="7">6.1.1.12</ecNumber>
    </recommendedName>
    <alternativeName>
        <fullName evidence="7">Aspartyl-tRNA synthetase</fullName>
        <shortName evidence="7">AspRS</shortName>
    </alternativeName>
</protein>
<dbReference type="CDD" id="cd04317">
    <property type="entry name" value="EcAspRS_like_N"/>
    <property type="match status" value="1"/>
</dbReference>
<feature type="binding site" evidence="7">
    <location>
        <position position="229"/>
    </location>
    <ligand>
        <name>L-aspartate</name>
        <dbReference type="ChEBI" id="CHEBI:29991"/>
    </ligand>
</feature>
<dbReference type="InterPro" id="IPR029351">
    <property type="entry name" value="GAD_dom"/>
</dbReference>
<dbReference type="GO" id="GO:0006422">
    <property type="term" value="P:aspartyl-tRNA aminoacylation"/>
    <property type="evidence" value="ECO:0007669"/>
    <property type="project" value="UniProtKB-UniRule"/>
</dbReference>
<dbReference type="GeneID" id="98061561"/>
<dbReference type="PANTHER" id="PTHR22594">
    <property type="entry name" value="ASPARTYL/LYSYL-TRNA SYNTHETASE"/>
    <property type="match status" value="1"/>
</dbReference>
<feature type="binding site" evidence="7">
    <location>
        <position position="498"/>
    </location>
    <ligand>
        <name>L-aspartate</name>
        <dbReference type="ChEBI" id="CHEBI:29991"/>
    </ligand>
</feature>
<dbReference type="EC" id="6.1.1.12" evidence="7"/>
<proteinExistence type="inferred from homology"/>
<keyword evidence="4 7" id="KW-0067">ATP-binding</keyword>
<dbReference type="InterPro" id="IPR006195">
    <property type="entry name" value="aa-tRNA-synth_II"/>
</dbReference>
<dbReference type="HAMAP" id="MF_00044">
    <property type="entry name" value="Asp_tRNA_synth_type1"/>
    <property type="match status" value="1"/>
</dbReference>
<evidence type="ECO:0000256" key="4">
    <source>
        <dbReference type="ARBA" id="ARBA00022840"/>
    </source>
</evidence>
<dbReference type="SUPFAM" id="SSF55681">
    <property type="entry name" value="Class II aaRS and biotin synthetases"/>
    <property type="match status" value="1"/>
</dbReference>
<gene>
    <name evidence="7" type="primary">aspS</name>
    <name evidence="9" type="ORF">B9O19_00128</name>
</gene>
<dbReference type="GO" id="GO:0140096">
    <property type="term" value="F:catalytic activity, acting on a protein"/>
    <property type="evidence" value="ECO:0007669"/>
    <property type="project" value="UniProtKB-ARBA"/>
</dbReference>
<organism evidence="9 10">
    <name type="scientific">Monoglobus pectinilyticus</name>
    <dbReference type="NCBI Taxonomy" id="1981510"/>
    <lineage>
        <taxon>Bacteria</taxon>
        <taxon>Bacillati</taxon>
        <taxon>Bacillota</taxon>
        <taxon>Clostridia</taxon>
        <taxon>Monoglobales</taxon>
        <taxon>Monoglobaceae</taxon>
        <taxon>Monoglobus</taxon>
    </lineage>
</organism>
<keyword evidence="6 7" id="KW-0030">Aminoacyl-tRNA synthetase</keyword>
<dbReference type="Pfam" id="PF02938">
    <property type="entry name" value="GAD"/>
    <property type="match status" value="1"/>
</dbReference>
<keyword evidence="7" id="KW-0963">Cytoplasm</keyword>
<comment type="function">
    <text evidence="7">Catalyzes the attachment of L-aspartate to tRNA(Asp) in a two-step reaction: L-aspartate is first activated by ATP to form Asp-AMP and then transferred to the acceptor end of tRNA(Asp).</text>
</comment>
<dbReference type="NCBIfam" id="NF001750">
    <property type="entry name" value="PRK00476.1"/>
    <property type="match status" value="1"/>
</dbReference>
<keyword evidence="10" id="KW-1185">Reference proteome</keyword>
<dbReference type="Gene3D" id="3.30.1360.30">
    <property type="entry name" value="GAD-like domain"/>
    <property type="match status" value="1"/>
</dbReference>
<dbReference type="SUPFAM" id="SSF55261">
    <property type="entry name" value="GAD domain-like"/>
    <property type="match status" value="1"/>
</dbReference>
<evidence type="ECO:0000256" key="3">
    <source>
        <dbReference type="ARBA" id="ARBA00022741"/>
    </source>
</evidence>
<dbReference type="PANTHER" id="PTHR22594:SF5">
    <property type="entry name" value="ASPARTATE--TRNA LIGASE, MITOCHONDRIAL"/>
    <property type="match status" value="1"/>
</dbReference>
<evidence type="ECO:0000313" key="10">
    <source>
        <dbReference type="Proteomes" id="UP000235589"/>
    </source>
</evidence>
<reference evidence="9 10" key="1">
    <citation type="submission" date="2017-04" db="EMBL/GenBank/DDBJ databases">
        <title>Monoglobus pectinilyticus 14 draft genome.</title>
        <authorList>
            <person name="Kim C."/>
            <person name="Rosendale D.I."/>
            <person name="Kelly W.J."/>
            <person name="Tannock G.W."/>
            <person name="Patchett M.L."/>
            <person name="Jordens J.Z."/>
        </authorList>
    </citation>
    <scope>NUCLEOTIDE SEQUENCE [LARGE SCALE GENOMIC DNA]</scope>
    <source>
        <strain evidence="9 10">14</strain>
    </source>
</reference>
<dbReference type="GO" id="GO:0005737">
    <property type="term" value="C:cytoplasm"/>
    <property type="evidence" value="ECO:0007669"/>
    <property type="project" value="UniProtKB-SubCell"/>
</dbReference>
<dbReference type="GO" id="GO:0003676">
    <property type="term" value="F:nucleic acid binding"/>
    <property type="evidence" value="ECO:0007669"/>
    <property type="project" value="InterPro"/>
</dbReference>
<feature type="binding site" evidence="7">
    <location>
        <begin position="229"/>
        <end position="231"/>
    </location>
    <ligand>
        <name>ATP</name>
        <dbReference type="ChEBI" id="CHEBI:30616"/>
    </ligand>
</feature>
<dbReference type="Proteomes" id="UP000235589">
    <property type="component" value="Chromosome"/>
</dbReference>
<comment type="catalytic activity">
    <reaction evidence="7">
        <text>tRNA(Asp) + L-aspartate + ATP = L-aspartyl-tRNA(Asp) + AMP + diphosphate</text>
        <dbReference type="Rhea" id="RHEA:19649"/>
        <dbReference type="Rhea" id="RHEA-COMP:9660"/>
        <dbReference type="Rhea" id="RHEA-COMP:9678"/>
        <dbReference type="ChEBI" id="CHEBI:29991"/>
        <dbReference type="ChEBI" id="CHEBI:30616"/>
        <dbReference type="ChEBI" id="CHEBI:33019"/>
        <dbReference type="ChEBI" id="CHEBI:78442"/>
        <dbReference type="ChEBI" id="CHEBI:78516"/>
        <dbReference type="ChEBI" id="CHEBI:456215"/>
        <dbReference type="EC" id="6.1.1.12"/>
    </reaction>
</comment>
<dbReference type="GO" id="GO:0004815">
    <property type="term" value="F:aspartate-tRNA ligase activity"/>
    <property type="evidence" value="ECO:0007669"/>
    <property type="project" value="UniProtKB-UniRule"/>
</dbReference>
<dbReference type="GO" id="GO:0016740">
    <property type="term" value="F:transferase activity"/>
    <property type="evidence" value="ECO:0007669"/>
    <property type="project" value="UniProtKB-ARBA"/>
</dbReference>
<feature type="binding site" evidence="7">
    <location>
        <position position="457"/>
    </location>
    <ligand>
        <name>L-aspartate</name>
        <dbReference type="ChEBI" id="CHEBI:29991"/>
    </ligand>
</feature>
<feature type="binding site" evidence="7">
    <location>
        <position position="183"/>
    </location>
    <ligand>
        <name>L-aspartate</name>
        <dbReference type="ChEBI" id="CHEBI:29991"/>
    </ligand>
</feature>
<dbReference type="InterPro" id="IPR004524">
    <property type="entry name" value="Asp-tRNA-ligase_1"/>
</dbReference>
<dbReference type="NCBIfam" id="TIGR00459">
    <property type="entry name" value="aspS_bact"/>
    <property type="match status" value="1"/>
</dbReference>
<name>A0A2K9NZ38_9FIRM</name>
<keyword evidence="5 7" id="KW-0648">Protein biosynthesis</keyword>
<evidence type="ECO:0000256" key="7">
    <source>
        <dbReference type="HAMAP-Rule" id="MF_00044"/>
    </source>
</evidence>
<dbReference type="CDD" id="cd00777">
    <property type="entry name" value="AspRS_core"/>
    <property type="match status" value="1"/>
</dbReference>
<evidence type="ECO:0000256" key="6">
    <source>
        <dbReference type="ARBA" id="ARBA00023146"/>
    </source>
</evidence>
<feature type="region of interest" description="Aspartate" evidence="7">
    <location>
        <begin position="207"/>
        <end position="210"/>
    </location>
</feature>
<sequence length="607" mass="69458">MEFETLSDMKRTNMCGELNASDENKEVVLMGWVAKNRKLGGVNFVTLRDRTGIVQLAFNDSTDKDVFEKSEHLKGEYVIAVKGKVLRRTPENVNKNMPTGEIEVFVTELRVLNSSETPPFYIEENIDTNDALRLKYRYLDLRRPDMQKNMMLRHKVTKIARDYFDANGFLEIETPMLTKSTPEGARDYLVPSRVQQGKFYALPQSPQQYKQMLMLAGYDRYFQVVRCFRDEDLRADRQPEFTQLDMELSFVDIDTIININEGFLKKVFKEAMGIDIETPFIRMPYNEAMNRFGSDKPDTRFGLEFIDISDEVKNCGFKVFSGAVENGGSVRCINVKGLGNKLSRKKLDALSEYVKTYKAKGMSWIVVEDDSLRSQITKFLSDDEINSILSKTDAVPGDAILIIADKNDVVYDALGNLRLEVARQFDLIDNSKFNFLWVTDFPLFEYSEEEDRYVAKHHPFTHPVDEDIEKLETEPQNVRAKAYDIILNGSEIGGGSLRIFNSDLQERMFKALGFTHDEAWERFGHLMEAFKYGTPPHGGLAYGLDRLVMIMAGCDSIRDVIAFPKVQTASELMLKSPSYVDKKQLEELGIEITVPVDDGEKENSDNE</sequence>
<dbReference type="InterPro" id="IPR004365">
    <property type="entry name" value="NA-bd_OB_tRNA"/>
</dbReference>
<keyword evidence="2 7" id="KW-0436">Ligase</keyword>
<accession>A0A2K9NZ38</accession>
<evidence type="ECO:0000313" key="9">
    <source>
        <dbReference type="EMBL" id="AUO18313.1"/>
    </source>
</evidence>
<comment type="subunit">
    <text evidence="7">Homodimer.</text>
</comment>
<feature type="binding site" evidence="7">
    <location>
        <position position="491"/>
    </location>
    <ligand>
        <name>ATP</name>
        <dbReference type="ChEBI" id="CHEBI:30616"/>
    </ligand>
</feature>
<comment type="subcellular location">
    <subcellularLocation>
        <location evidence="7">Cytoplasm</location>
    </subcellularLocation>
</comment>
<dbReference type="InterPro" id="IPR012340">
    <property type="entry name" value="NA-bd_OB-fold"/>
</dbReference>
<dbReference type="PROSITE" id="PS50862">
    <property type="entry name" value="AA_TRNA_LIGASE_II"/>
    <property type="match status" value="1"/>
</dbReference>
<dbReference type="KEGG" id="mpec:B9O19_00128"/>
<evidence type="ECO:0000259" key="8">
    <source>
        <dbReference type="PROSITE" id="PS50862"/>
    </source>
</evidence>
<dbReference type="InterPro" id="IPR002312">
    <property type="entry name" value="Asp/Asn-tRNA-synth_IIb"/>
</dbReference>
<dbReference type="RefSeq" id="WP_102364664.1">
    <property type="nucleotide sequence ID" value="NZ_CP020991.1"/>
</dbReference>
<dbReference type="InterPro" id="IPR004364">
    <property type="entry name" value="Aa-tRNA-synt_II"/>
</dbReference>
<evidence type="ECO:0000256" key="2">
    <source>
        <dbReference type="ARBA" id="ARBA00022598"/>
    </source>
</evidence>
<dbReference type="InterPro" id="IPR004115">
    <property type="entry name" value="GAD-like_sf"/>
</dbReference>
<dbReference type="GO" id="GO:0005524">
    <property type="term" value="F:ATP binding"/>
    <property type="evidence" value="ECO:0007669"/>
    <property type="project" value="UniProtKB-UniRule"/>
</dbReference>
<evidence type="ECO:0000256" key="5">
    <source>
        <dbReference type="ARBA" id="ARBA00022917"/>
    </source>
</evidence>
<dbReference type="Gene3D" id="2.40.50.140">
    <property type="entry name" value="Nucleic acid-binding proteins"/>
    <property type="match status" value="1"/>
</dbReference>
<comment type="caution">
    <text evidence="7">Lacks conserved residue(s) required for the propagation of feature annotation.</text>
</comment>
<keyword evidence="3 7" id="KW-0547">Nucleotide-binding</keyword>